<evidence type="ECO:0000256" key="1">
    <source>
        <dbReference type="ARBA" id="ARBA00004123"/>
    </source>
</evidence>
<sequence length="104" mass="11477">MDTSNPRVLVNAELLRMYVGRRVRAVVQVVQSDGGFIVGKSTDDQQLVIKGPPPFALSNFVEVIVDGNQSIRAETWNNFGDTFGMNSTLNYETLLLSVSVVLME</sequence>
<dbReference type="Gene3D" id="2.40.50.140">
    <property type="entry name" value="Nucleic acid-binding proteins"/>
    <property type="match status" value="1"/>
</dbReference>
<comment type="similarity">
    <text evidence="2">Belongs to the replication factor A protein 3 family.</text>
</comment>
<evidence type="ECO:0000256" key="2">
    <source>
        <dbReference type="ARBA" id="ARBA00009761"/>
    </source>
</evidence>
<comment type="caution">
    <text evidence="4">The sequence shown here is derived from an EMBL/GenBank/DDBJ whole genome shotgun (WGS) entry which is preliminary data.</text>
</comment>
<dbReference type="EMBL" id="CAUOFW020008756">
    <property type="protein sequence ID" value="CAK9183791.1"/>
    <property type="molecule type" value="Genomic_DNA"/>
</dbReference>
<protein>
    <submittedName>
        <fullName evidence="4">Uncharacterized protein</fullName>
    </submittedName>
</protein>
<evidence type="ECO:0000256" key="3">
    <source>
        <dbReference type="ARBA" id="ARBA00023242"/>
    </source>
</evidence>
<dbReference type="Proteomes" id="UP001642360">
    <property type="component" value="Unassembled WGS sequence"/>
</dbReference>
<dbReference type="PANTHER" id="PTHR47058:SF3">
    <property type="entry name" value="REPLICATION PROTEIN A 14 KDA SUBUNIT A-RELATED"/>
    <property type="match status" value="1"/>
</dbReference>
<keyword evidence="3" id="KW-0539">Nucleus</keyword>
<comment type="subcellular location">
    <subcellularLocation>
        <location evidence="1">Nucleus</location>
    </subcellularLocation>
</comment>
<evidence type="ECO:0000313" key="4">
    <source>
        <dbReference type="EMBL" id="CAK9183791.1"/>
    </source>
</evidence>
<organism evidence="4 5">
    <name type="scientific">Ilex paraguariensis</name>
    <name type="common">yerba mate</name>
    <dbReference type="NCBI Taxonomy" id="185542"/>
    <lineage>
        <taxon>Eukaryota</taxon>
        <taxon>Viridiplantae</taxon>
        <taxon>Streptophyta</taxon>
        <taxon>Embryophyta</taxon>
        <taxon>Tracheophyta</taxon>
        <taxon>Spermatophyta</taxon>
        <taxon>Magnoliopsida</taxon>
        <taxon>eudicotyledons</taxon>
        <taxon>Gunneridae</taxon>
        <taxon>Pentapetalae</taxon>
        <taxon>asterids</taxon>
        <taxon>campanulids</taxon>
        <taxon>Aquifoliales</taxon>
        <taxon>Aquifoliaceae</taxon>
        <taxon>Ilex</taxon>
    </lineage>
</organism>
<accession>A0ABC8URW2</accession>
<dbReference type="Pfam" id="PF08661">
    <property type="entry name" value="Rep_fac-A_3"/>
    <property type="match status" value="1"/>
</dbReference>
<name>A0ABC8URW2_9AQUA</name>
<keyword evidence="5" id="KW-1185">Reference proteome</keyword>
<reference evidence="4 5" key="1">
    <citation type="submission" date="2024-02" db="EMBL/GenBank/DDBJ databases">
        <authorList>
            <person name="Vignale AGUSTIN F."/>
            <person name="Sosa J E."/>
            <person name="Modenutti C."/>
        </authorList>
    </citation>
    <scope>NUCLEOTIDE SEQUENCE [LARGE SCALE GENOMIC DNA]</scope>
</reference>
<dbReference type="SUPFAM" id="SSF50249">
    <property type="entry name" value="Nucleic acid-binding proteins"/>
    <property type="match status" value="1"/>
</dbReference>
<dbReference type="InterPro" id="IPR012340">
    <property type="entry name" value="NA-bd_OB-fold"/>
</dbReference>
<proteinExistence type="inferred from homology"/>
<dbReference type="GO" id="GO:0031981">
    <property type="term" value="C:nuclear lumen"/>
    <property type="evidence" value="ECO:0007669"/>
    <property type="project" value="UniProtKB-ARBA"/>
</dbReference>
<dbReference type="InterPro" id="IPR013970">
    <property type="entry name" value="Rfa2"/>
</dbReference>
<evidence type="ECO:0000313" key="5">
    <source>
        <dbReference type="Proteomes" id="UP001642360"/>
    </source>
</evidence>
<gene>
    <name evidence="4" type="ORF">ILEXP_LOCUS54084</name>
</gene>
<dbReference type="AlphaFoldDB" id="A0ABC8URW2"/>
<dbReference type="PANTHER" id="PTHR47058">
    <property type="entry name" value="REPLICATION PROTEIN A 14 KDA SUBUNIT A-RELATED"/>
    <property type="match status" value="1"/>
</dbReference>